<name>A0A4Q0YYP5_9GAMM</name>
<sequence>MKFQTSQRSMSISLELRFLLFLNSGWLIAFFPIAWLGASYYLARQSGWQKLAIKYKFKSGIGAEPSFFTHNGVIGGVQLKGIL</sequence>
<organism evidence="2 3">
    <name type="scientific">Veronia nyctiphanis</name>
    <dbReference type="NCBI Taxonomy" id="1278244"/>
    <lineage>
        <taxon>Bacteria</taxon>
        <taxon>Pseudomonadati</taxon>
        <taxon>Pseudomonadota</taxon>
        <taxon>Gammaproteobacteria</taxon>
        <taxon>Vibrionales</taxon>
        <taxon>Vibrionaceae</taxon>
        <taxon>Veronia</taxon>
    </lineage>
</organism>
<feature type="transmembrane region" description="Helical" evidence="1">
    <location>
        <begin position="20"/>
        <end position="43"/>
    </location>
</feature>
<dbReference type="Proteomes" id="UP000290287">
    <property type="component" value="Unassembled WGS sequence"/>
</dbReference>
<keyword evidence="1" id="KW-0812">Transmembrane</keyword>
<evidence type="ECO:0000313" key="3">
    <source>
        <dbReference type="Proteomes" id="UP000290287"/>
    </source>
</evidence>
<dbReference type="AlphaFoldDB" id="A0A4Q0YYP5"/>
<proteinExistence type="predicted"/>
<keyword evidence="1" id="KW-0472">Membrane</keyword>
<evidence type="ECO:0000256" key="1">
    <source>
        <dbReference type="SAM" id="Phobius"/>
    </source>
</evidence>
<keyword evidence="3" id="KW-1185">Reference proteome</keyword>
<reference evidence="2 3" key="1">
    <citation type="submission" date="2017-10" db="EMBL/GenBank/DDBJ databases">
        <title>Nyctiphanis sp. nov., isolated from the stomach of the euphausiid Nyctiphanes simplex (Hansen, 1911) in the Gulf of California.</title>
        <authorList>
            <person name="Gomez-Gil B."/>
            <person name="Aguilar-Mendez M."/>
            <person name="Lopez-Cortes A."/>
            <person name="Gomez-Gutierrez J."/>
            <person name="Roque A."/>
            <person name="Lang E."/>
            <person name="Gonzalez-Castillo A."/>
        </authorList>
    </citation>
    <scope>NUCLEOTIDE SEQUENCE [LARGE SCALE GENOMIC DNA]</scope>
    <source>
        <strain evidence="2 3">CAIM 600</strain>
    </source>
</reference>
<gene>
    <name evidence="2" type="ORF">CS022_03770</name>
</gene>
<dbReference type="EMBL" id="PEIB01000003">
    <property type="protein sequence ID" value="RXJ74201.1"/>
    <property type="molecule type" value="Genomic_DNA"/>
</dbReference>
<protein>
    <submittedName>
        <fullName evidence="2">Uncharacterized protein</fullName>
    </submittedName>
</protein>
<keyword evidence="1" id="KW-1133">Transmembrane helix</keyword>
<evidence type="ECO:0000313" key="2">
    <source>
        <dbReference type="EMBL" id="RXJ74201.1"/>
    </source>
</evidence>
<accession>A0A4Q0YYP5</accession>
<comment type="caution">
    <text evidence="2">The sequence shown here is derived from an EMBL/GenBank/DDBJ whole genome shotgun (WGS) entry which is preliminary data.</text>
</comment>